<gene>
    <name evidence="1" type="ORF">NW74_00480</name>
</gene>
<dbReference type="KEGG" id="pmic:NW74_00480"/>
<dbReference type="OrthoDB" id="1700564at2"/>
<sequence length="358" mass="40856">MRGKYFKLKVLAITSFSLIAIGFTGSYKMFCEVQRRVDEEIEKKSTYSTKEILKTEKEIKYLDLSEYEGYNVEIKKSQDNFSRITVTYKDKYFENEVNFDEKSGNKVGVITRRINLKNSSKFDLITRIIDDSVIYSKFSSSFVSSSKKDDKTKIVIEVKKPIEIMGTVMGNKDNDLLKKELTYSAYDKKLFSGKNIKEVLNQFDEFTIKDVNDEKIEIPNTNLKILNYTTEKIQKLLIAGGGMAYSENESKDNLTTVNVDTKNVKDFVEVNLNSLTTDLNITGAKKVVLEGMPSSGEIVVKYKVNGEEKSFVINESNKNKKTARKIINIDSEKIFRTAMDNSLIQGDLGKVVDLKEIK</sequence>
<protein>
    <submittedName>
        <fullName evidence="1">Uncharacterized protein</fullName>
    </submittedName>
</protein>
<name>A0A0B4RZV9_9FIRM</name>
<evidence type="ECO:0000313" key="1">
    <source>
        <dbReference type="EMBL" id="AIZ35956.1"/>
    </source>
</evidence>
<dbReference type="EMBL" id="CP009761">
    <property type="protein sequence ID" value="AIZ35956.1"/>
    <property type="molecule type" value="Genomic_DNA"/>
</dbReference>
<organism evidence="1 2">
    <name type="scientific">Parvimonas micra</name>
    <dbReference type="NCBI Taxonomy" id="33033"/>
    <lineage>
        <taxon>Bacteria</taxon>
        <taxon>Bacillati</taxon>
        <taxon>Bacillota</taxon>
        <taxon>Tissierellia</taxon>
        <taxon>Tissierellales</taxon>
        <taxon>Peptoniphilaceae</taxon>
        <taxon>Parvimonas</taxon>
    </lineage>
</organism>
<dbReference type="Proteomes" id="UP000031386">
    <property type="component" value="Chromosome"/>
</dbReference>
<reference evidence="1 2" key="1">
    <citation type="submission" date="2014-10" db="EMBL/GenBank/DDBJ databases">
        <title>Complete genome sequence of Parvimonas micra KCOM 1535 (= ChDC B708).</title>
        <authorList>
            <person name="Kook J.-K."/>
            <person name="Park S.-N."/>
            <person name="Lim Y.K."/>
            <person name="Roh H."/>
        </authorList>
    </citation>
    <scope>NUCLEOTIDE SEQUENCE [LARGE SCALE GENOMIC DNA]</scope>
    <source>
        <strain evidence="2">KCOM 1535 / ChDC B708</strain>
    </source>
</reference>
<dbReference type="RefSeq" id="WP_041953265.1">
    <property type="nucleotide sequence ID" value="NZ_CP009761.1"/>
</dbReference>
<evidence type="ECO:0000313" key="2">
    <source>
        <dbReference type="Proteomes" id="UP000031386"/>
    </source>
</evidence>
<keyword evidence="2" id="KW-1185">Reference proteome</keyword>
<accession>A0A0B4RZV9</accession>
<proteinExistence type="predicted"/>
<dbReference type="AlphaFoldDB" id="A0A0B4RZV9"/>
<dbReference type="STRING" id="33033.NW74_00480"/>